<feature type="compositionally biased region" description="Basic residues" evidence="1">
    <location>
        <begin position="87"/>
        <end position="109"/>
    </location>
</feature>
<sequence length="115" mass="12943">MNRNVEEICDPDLKLLYSGGACPTRALLHRPSTLRAPLLCISPPSKKLAALQFNIRLILDSDRQSEDKSTVKTAVTDSQTEESKVKDRSKHGGRTSSRSRRKGNRKVKPKQREDE</sequence>
<accession>A0ABD1XQ40</accession>
<keyword evidence="3" id="KW-1185">Reference proteome</keyword>
<evidence type="ECO:0000313" key="2">
    <source>
        <dbReference type="EMBL" id="KAL2610870.1"/>
    </source>
</evidence>
<protein>
    <submittedName>
        <fullName evidence="2">Uncharacterized protein</fullName>
    </submittedName>
</protein>
<feature type="region of interest" description="Disordered" evidence="1">
    <location>
        <begin position="62"/>
        <end position="115"/>
    </location>
</feature>
<reference evidence="2 3" key="1">
    <citation type="submission" date="2024-09" db="EMBL/GenBank/DDBJ databases">
        <title>Chromosome-scale assembly of Riccia fluitans.</title>
        <authorList>
            <person name="Paukszto L."/>
            <person name="Sawicki J."/>
            <person name="Karawczyk K."/>
            <person name="Piernik-Szablinska J."/>
            <person name="Szczecinska M."/>
            <person name="Mazdziarz M."/>
        </authorList>
    </citation>
    <scope>NUCLEOTIDE SEQUENCE [LARGE SCALE GENOMIC DNA]</scope>
    <source>
        <strain evidence="2">Rf_01</strain>
        <tissue evidence="2">Aerial parts of the thallus</tissue>
    </source>
</reference>
<dbReference type="EMBL" id="JBHFFA010000007">
    <property type="protein sequence ID" value="KAL2610870.1"/>
    <property type="molecule type" value="Genomic_DNA"/>
</dbReference>
<evidence type="ECO:0000313" key="3">
    <source>
        <dbReference type="Proteomes" id="UP001605036"/>
    </source>
</evidence>
<proteinExistence type="predicted"/>
<dbReference type="Proteomes" id="UP001605036">
    <property type="component" value="Unassembled WGS sequence"/>
</dbReference>
<organism evidence="2 3">
    <name type="scientific">Riccia fluitans</name>
    <dbReference type="NCBI Taxonomy" id="41844"/>
    <lineage>
        <taxon>Eukaryota</taxon>
        <taxon>Viridiplantae</taxon>
        <taxon>Streptophyta</taxon>
        <taxon>Embryophyta</taxon>
        <taxon>Marchantiophyta</taxon>
        <taxon>Marchantiopsida</taxon>
        <taxon>Marchantiidae</taxon>
        <taxon>Marchantiales</taxon>
        <taxon>Ricciaceae</taxon>
        <taxon>Riccia</taxon>
    </lineage>
</organism>
<name>A0ABD1XQ40_9MARC</name>
<comment type="caution">
    <text evidence="2">The sequence shown here is derived from an EMBL/GenBank/DDBJ whole genome shotgun (WGS) entry which is preliminary data.</text>
</comment>
<gene>
    <name evidence="2" type="ORF">R1flu_022562</name>
</gene>
<evidence type="ECO:0000256" key="1">
    <source>
        <dbReference type="SAM" id="MobiDB-lite"/>
    </source>
</evidence>
<dbReference type="AlphaFoldDB" id="A0ABD1XQ40"/>